<dbReference type="NCBIfam" id="NF002621">
    <property type="entry name" value="PRK02287.1"/>
    <property type="match status" value="1"/>
</dbReference>
<dbReference type="InterPro" id="IPR022968">
    <property type="entry name" value="Tsr3-like"/>
</dbReference>
<keyword evidence="1" id="KW-0963">Cytoplasm</keyword>
<sequence length="134" mass="15046">LVPIAEKTLSPADRESANSITVFDCSWNKIAGFEATLRKMKRKKRALPFLIAANPVNYGKPFILGSVEAFAAALFILGEYEQSQHILGKFKWGTEFLRLNEELLLAYAKAKNSSEVIEMQKMFMDVGTKKAKKT</sequence>
<dbReference type="GO" id="GO:0006364">
    <property type="term" value="P:rRNA processing"/>
    <property type="evidence" value="ECO:0007669"/>
    <property type="project" value="UniProtKB-KW"/>
</dbReference>
<comment type="caution">
    <text evidence="7">The sequence shown here is derived from an EMBL/GenBank/DDBJ whole genome shotgun (WGS) entry which is preliminary data.</text>
</comment>
<evidence type="ECO:0000259" key="6">
    <source>
        <dbReference type="Pfam" id="PF04034"/>
    </source>
</evidence>
<reference evidence="7" key="1">
    <citation type="journal article" date="2014" name="Front. Microbiol.">
        <title>High frequency of phylogenetically diverse reductive dehalogenase-homologous genes in deep subseafloor sedimentary metagenomes.</title>
        <authorList>
            <person name="Kawai M."/>
            <person name="Futagami T."/>
            <person name="Toyoda A."/>
            <person name="Takaki Y."/>
            <person name="Nishi S."/>
            <person name="Hori S."/>
            <person name="Arai W."/>
            <person name="Tsubouchi T."/>
            <person name="Morono Y."/>
            <person name="Uchiyama I."/>
            <person name="Ito T."/>
            <person name="Fujiyama A."/>
            <person name="Inagaki F."/>
            <person name="Takami H."/>
        </authorList>
    </citation>
    <scope>NUCLEOTIDE SEQUENCE</scope>
    <source>
        <strain evidence="7">Expedition CK06-06</strain>
    </source>
</reference>
<accession>X1RHE6</accession>
<keyword evidence="4" id="KW-0808">Transferase</keyword>
<dbReference type="AlphaFoldDB" id="X1RHE6"/>
<dbReference type="EMBL" id="BARW01001684">
    <property type="protein sequence ID" value="GAI62570.1"/>
    <property type="molecule type" value="Genomic_DNA"/>
</dbReference>
<dbReference type="PANTHER" id="PTHR20426:SF0">
    <property type="entry name" value="18S RRNA AMINOCARBOXYPROPYLTRANSFERASE"/>
    <property type="match status" value="1"/>
</dbReference>
<evidence type="ECO:0000256" key="3">
    <source>
        <dbReference type="ARBA" id="ARBA00022552"/>
    </source>
</evidence>
<evidence type="ECO:0000256" key="2">
    <source>
        <dbReference type="ARBA" id="ARBA00022517"/>
    </source>
</evidence>
<protein>
    <recommendedName>
        <fullName evidence="6">16S/18S rRNA aminocarboxypropyltransferase Tsr3 C-terminal domain-containing protein</fullName>
    </recommendedName>
</protein>
<feature type="non-terminal residue" evidence="7">
    <location>
        <position position="1"/>
    </location>
</feature>
<dbReference type="InterPro" id="IPR007177">
    <property type="entry name" value="Tsr3_C"/>
</dbReference>
<dbReference type="Pfam" id="PF04034">
    <property type="entry name" value="Ribo_biogen_C"/>
    <property type="match status" value="1"/>
</dbReference>
<feature type="domain" description="16S/18S rRNA aminocarboxypropyltransferase Tsr3 C-terminal" evidence="6">
    <location>
        <begin position="2"/>
        <end position="124"/>
    </location>
</feature>
<evidence type="ECO:0000256" key="5">
    <source>
        <dbReference type="ARBA" id="ARBA00022691"/>
    </source>
</evidence>
<evidence type="ECO:0000256" key="4">
    <source>
        <dbReference type="ARBA" id="ARBA00022679"/>
    </source>
</evidence>
<name>X1RHE6_9ZZZZ</name>
<keyword evidence="3" id="KW-0698">rRNA processing</keyword>
<keyword evidence="2" id="KW-0690">Ribosome biogenesis</keyword>
<dbReference type="PANTHER" id="PTHR20426">
    <property type="entry name" value="RIBOSOME BIOGENESIS PROTEIN TSR3 HOMOLOG"/>
    <property type="match status" value="1"/>
</dbReference>
<evidence type="ECO:0000313" key="7">
    <source>
        <dbReference type="EMBL" id="GAI62570.1"/>
    </source>
</evidence>
<gene>
    <name evidence="7" type="ORF">S12H4_05181</name>
</gene>
<dbReference type="GO" id="GO:0106388">
    <property type="term" value="F:rRNA small subunit aminocarboxypropyltransferase activity"/>
    <property type="evidence" value="ECO:0007669"/>
    <property type="project" value="InterPro"/>
</dbReference>
<keyword evidence="5" id="KW-0949">S-adenosyl-L-methionine</keyword>
<evidence type="ECO:0000256" key="1">
    <source>
        <dbReference type="ARBA" id="ARBA00022490"/>
    </source>
</evidence>
<organism evidence="7">
    <name type="scientific">marine sediment metagenome</name>
    <dbReference type="NCBI Taxonomy" id="412755"/>
    <lineage>
        <taxon>unclassified sequences</taxon>
        <taxon>metagenomes</taxon>
        <taxon>ecological metagenomes</taxon>
    </lineage>
</organism>
<proteinExistence type="predicted"/>